<dbReference type="SUPFAM" id="SSF53756">
    <property type="entry name" value="UDP-Glycosyltransferase/glycogen phosphorylase"/>
    <property type="match status" value="1"/>
</dbReference>
<protein>
    <recommendedName>
        <fullName evidence="4">UDP-glucuronosyl/UDP-glucosyltransferase</fullName>
    </recommendedName>
</protein>
<evidence type="ECO:0008006" key="4">
    <source>
        <dbReference type="Google" id="ProtNLM"/>
    </source>
</evidence>
<dbReference type="Proteomes" id="UP000243975">
    <property type="component" value="Unassembled WGS sequence"/>
</dbReference>
<dbReference type="Gene3D" id="3.40.50.2000">
    <property type="entry name" value="Glycogen Phosphorylase B"/>
    <property type="match status" value="1"/>
</dbReference>
<dbReference type="GO" id="GO:0080043">
    <property type="term" value="F:quercetin 3-O-glucosyltransferase activity"/>
    <property type="evidence" value="ECO:0007669"/>
    <property type="project" value="TreeGrafter"/>
</dbReference>
<proteinExistence type="inferred from homology"/>
<dbReference type="Gramene" id="KVI12298">
    <property type="protein sequence ID" value="KVI12298"/>
    <property type="gene ID" value="Ccrd_009286"/>
</dbReference>
<evidence type="ECO:0000313" key="2">
    <source>
        <dbReference type="EMBL" id="KVI12298.1"/>
    </source>
</evidence>
<organism evidence="2 3">
    <name type="scientific">Cynara cardunculus var. scolymus</name>
    <name type="common">Globe artichoke</name>
    <name type="synonym">Cynara scolymus</name>
    <dbReference type="NCBI Taxonomy" id="59895"/>
    <lineage>
        <taxon>Eukaryota</taxon>
        <taxon>Viridiplantae</taxon>
        <taxon>Streptophyta</taxon>
        <taxon>Embryophyta</taxon>
        <taxon>Tracheophyta</taxon>
        <taxon>Spermatophyta</taxon>
        <taxon>Magnoliopsida</taxon>
        <taxon>eudicotyledons</taxon>
        <taxon>Gunneridae</taxon>
        <taxon>Pentapetalae</taxon>
        <taxon>asterids</taxon>
        <taxon>campanulids</taxon>
        <taxon>Asterales</taxon>
        <taxon>Asteraceae</taxon>
        <taxon>Carduoideae</taxon>
        <taxon>Cardueae</taxon>
        <taxon>Carduinae</taxon>
        <taxon>Cynara</taxon>
    </lineage>
</organism>
<dbReference type="OMA" id="HERANDM"/>
<evidence type="ECO:0000256" key="1">
    <source>
        <dbReference type="ARBA" id="ARBA00009995"/>
    </source>
</evidence>
<evidence type="ECO:0000313" key="3">
    <source>
        <dbReference type="Proteomes" id="UP000243975"/>
    </source>
</evidence>
<dbReference type="AlphaFoldDB" id="A0A118K7H9"/>
<dbReference type="EMBL" id="LEKV01000008">
    <property type="protein sequence ID" value="KVI12298.1"/>
    <property type="molecule type" value="Genomic_DNA"/>
</dbReference>
<gene>
    <name evidence="2" type="ORF">Ccrd_009286</name>
</gene>
<reference evidence="2 3" key="1">
    <citation type="journal article" date="2016" name="Sci. Rep.">
        <title>The genome sequence of the outbreeding globe artichoke constructed de novo incorporating a phase-aware low-pass sequencing strategy of F1 progeny.</title>
        <authorList>
            <person name="Scaglione D."/>
            <person name="Reyes-Chin-Wo S."/>
            <person name="Acquadro A."/>
            <person name="Froenicke L."/>
            <person name="Portis E."/>
            <person name="Beitel C."/>
            <person name="Tirone M."/>
            <person name="Mauro R."/>
            <person name="Lo Monaco A."/>
            <person name="Mauromicale G."/>
            <person name="Faccioli P."/>
            <person name="Cattivelli L."/>
            <person name="Rieseberg L."/>
            <person name="Michelmore R."/>
            <person name="Lanteri S."/>
        </authorList>
    </citation>
    <scope>NUCLEOTIDE SEQUENCE [LARGE SCALE GENOMIC DNA]</scope>
    <source>
        <strain evidence="2">2C</strain>
    </source>
</reference>
<dbReference type="PANTHER" id="PTHR11926">
    <property type="entry name" value="GLUCOSYL/GLUCURONOSYL TRANSFERASES"/>
    <property type="match status" value="1"/>
</dbReference>
<dbReference type="STRING" id="59895.A0A118K7H9"/>
<comment type="similarity">
    <text evidence="1">Belongs to the UDP-glycosyltransferase family.</text>
</comment>
<dbReference type="GO" id="GO:0080044">
    <property type="term" value="F:quercetin 7-O-glucosyltransferase activity"/>
    <property type="evidence" value="ECO:0007669"/>
    <property type="project" value="TreeGrafter"/>
</dbReference>
<feature type="non-terminal residue" evidence="2">
    <location>
        <position position="158"/>
    </location>
</feature>
<comment type="caution">
    <text evidence="2">The sequence shown here is derived from an EMBL/GenBank/DDBJ whole genome shotgun (WGS) entry which is preliminary data.</text>
</comment>
<keyword evidence="3" id="KW-1185">Reference proteome</keyword>
<dbReference type="PANTHER" id="PTHR11926:SF774">
    <property type="entry name" value="UDP-GLYCOSYLTRANSFERASE 85A1-RELATED"/>
    <property type="match status" value="1"/>
</dbReference>
<sequence length="158" mass="18121">MNQVVVMPYPGRGHINPLLNLCHLFSSRFHHPNLTTVFTVVVTEEWLKLIGSDPKPKNVRFVTIPNVMPSELNRGSDAIGFFTAAQNKLETPFDRLLDRLDLPVNLIIADVTLRWSLDVANRRNIPVAAYWPMSASNFTLWYHMDLLEEHQHVYADLS</sequence>
<name>A0A118K7H9_CYNCS</name>
<accession>A0A118K7H9</accession>